<dbReference type="Proteomes" id="UP000316316">
    <property type="component" value="Unassembled WGS sequence"/>
</dbReference>
<dbReference type="GO" id="GO:0016787">
    <property type="term" value="F:hydrolase activity"/>
    <property type="evidence" value="ECO:0007669"/>
    <property type="project" value="UniProtKB-UniRule"/>
</dbReference>
<dbReference type="InterPro" id="IPR000979">
    <property type="entry name" value="Phosphodiesterase_MJ0936/Vps29"/>
</dbReference>
<evidence type="ECO:0000313" key="6">
    <source>
        <dbReference type="EMBL" id="TRZ33893.1"/>
    </source>
</evidence>
<reference evidence="5 7" key="2">
    <citation type="submission" date="2018-12" db="EMBL/GenBank/DDBJ databases">
        <title>A novel vanA-carrying plasmid in a clinical isolate of Enterococcus avium.</title>
        <authorList>
            <person name="Bernasconi O.J."/>
            <person name="Luzzaro F."/>
            <person name="Endimiani A."/>
        </authorList>
    </citation>
    <scope>NUCLEOTIDE SEQUENCE [LARGE SCALE GENOMIC DNA]</scope>
    <source>
        <strain evidence="5 7">LC0559/18</strain>
    </source>
</reference>
<dbReference type="EC" id="3.1.4.-" evidence="2"/>
<comment type="cofactor">
    <cofactor evidence="2">
        <name>a divalent metal cation</name>
        <dbReference type="ChEBI" id="CHEBI:60240"/>
    </cofactor>
</comment>
<evidence type="ECO:0000313" key="9">
    <source>
        <dbReference type="Proteomes" id="UP001260773"/>
    </source>
</evidence>
<evidence type="ECO:0000313" key="5">
    <source>
        <dbReference type="EMBL" id="RVU95383.1"/>
    </source>
</evidence>
<dbReference type="SUPFAM" id="SSF56300">
    <property type="entry name" value="Metallo-dependent phosphatases"/>
    <property type="match status" value="1"/>
</dbReference>
<comment type="similarity">
    <text evidence="1 2">Belongs to the metallophosphoesterase superfamily. YfcE family.</text>
</comment>
<keyword evidence="2" id="KW-0479">Metal-binding</keyword>
<dbReference type="Pfam" id="PF12850">
    <property type="entry name" value="Metallophos_2"/>
    <property type="match status" value="1"/>
</dbReference>
<dbReference type="Proteomes" id="UP000288388">
    <property type="component" value="Unassembled WGS sequence"/>
</dbReference>
<evidence type="ECO:0000313" key="4">
    <source>
        <dbReference type="EMBL" id="MDT2401370.1"/>
    </source>
</evidence>
<reference evidence="4" key="3">
    <citation type="submission" date="2023-03" db="EMBL/GenBank/DDBJ databases">
        <authorList>
            <person name="Shen W."/>
            <person name="Cai J."/>
        </authorList>
    </citation>
    <scope>NUCLEOTIDE SEQUENCE</scope>
    <source>
        <strain evidence="4">P33-2</strain>
    </source>
</reference>
<dbReference type="AlphaFoldDB" id="A0A2N8PVT7"/>
<dbReference type="NCBIfam" id="TIGR00040">
    <property type="entry name" value="yfcE"/>
    <property type="match status" value="1"/>
</dbReference>
<dbReference type="Proteomes" id="UP001260773">
    <property type="component" value="Unassembled WGS sequence"/>
</dbReference>
<gene>
    <name evidence="6" type="ORF">AUF17_07265</name>
    <name evidence="5" type="ORF">EK398_11385</name>
    <name evidence="4" type="ORF">P7D43_03230</name>
</gene>
<dbReference type="EMBL" id="RYZS01000001">
    <property type="protein sequence ID" value="RVU95383.1"/>
    <property type="molecule type" value="Genomic_DNA"/>
</dbReference>
<organism evidence="4 9">
    <name type="scientific">Enterococcus avium</name>
    <name type="common">Streptococcus avium</name>
    <dbReference type="NCBI Taxonomy" id="33945"/>
    <lineage>
        <taxon>Bacteria</taxon>
        <taxon>Bacillati</taxon>
        <taxon>Bacillota</taxon>
        <taxon>Bacilli</taxon>
        <taxon>Lactobacillales</taxon>
        <taxon>Enterococcaceae</taxon>
        <taxon>Enterococcus</taxon>
    </lineage>
</organism>
<reference evidence="6 8" key="1">
    <citation type="submission" date="2017-10" db="EMBL/GenBank/DDBJ databases">
        <title>FDA dAtabase for Regulatory Grade micrObial Sequences (FDA-ARGOS): Supporting development and validation of Infectious Disease Dx tests.</title>
        <authorList>
            <person name="Campos J."/>
            <person name="Goldberg B."/>
            <person name="Tallon L.J."/>
            <person name="Sadzewicz L."/>
            <person name="Sengamalay N."/>
            <person name="Ott S."/>
            <person name="Godinez A."/>
            <person name="Nagaraj S."/>
            <person name="Vyas G."/>
            <person name="Aluvathingal J."/>
            <person name="Nadendla S."/>
            <person name="Geyer C."/>
            <person name="Nandy P."/>
            <person name="Hobson J."/>
            <person name="Sichtig H."/>
        </authorList>
    </citation>
    <scope>NUCLEOTIDE SEQUENCE [LARGE SCALE GENOMIC DNA]</scope>
    <source>
        <strain evidence="6 8">FDAARGOS_185</strain>
    </source>
</reference>
<evidence type="ECO:0000259" key="3">
    <source>
        <dbReference type="Pfam" id="PF12850"/>
    </source>
</evidence>
<protein>
    <recommendedName>
        <fullName evidence="2">Phosphoesterase</fullName>
        <ecNumber evidence="2">3.1.4.-</ecNumber>
    </recommendedName>
</protein>
<dbReference type="Gene3D" id="3.60.21.10">
    <property type="match status" value="1"/>
</dbReference>
<name>A0A2N8PVT7_ENTAV</name>
<dbReference type="CDD" id="cd00841">
    <property type="entry name" value="MPP_YfcE"/>
    <property type="match status" value="1"/>
</dbReference>
<dbReference type="InterPro" id="IPR041802">
    <property type="entry name" value="MPP_YfcE"/>
</dbReference>
<dbReference type="PANTHER" id="PTHR11124">
    <property type="entry name" value="VACUOLAR SORTING PROTEIN VPS29"/>
    <property type="match status" value="1"/>
</dbReference>
<feature type="domain" description="Calcineurin-like phosphoesterase" evidence="3">
    <location>
        <begin position="1"/>
        <end position="146"/>
    </location>
</feature>
<dbReference type="EMBL" id="JARPWH010000006">
    <property type="protein sequence ID" value="MDT2401370.1"/>
    <property type="molecule type" value="Genomic_DNA"/>
</dbReference>
<dbReference type="InterPro" id="IPR024654">
    <property type="entry name" value="Calcineurin-like_PHP_lpxH"/>
</dbReference>
<proteinExistence type="inferred from homology"/>
<evidence type="ECO:0000313" key="8">
    <source>
        <dbReference type="Proteomes" id="UP000316316"/>
    </source>
</evidence>
<evidence type="ECO:0000256" key="1">
    <source>
        <dbReference type="ARBA" id="ARBA00008950"/>
    </source>
</evidence>
<dbReference type="GeneID" id="69568182"/>
<dbReference type="GO" id="GO:0046872">
    <property type="term" value="F:metal ion binding"/>
    <property type="evidence" value="ECO:0007669"/>
    <property type="project" value="UniProtKB-KW"/>
</dbReference>
<dbReference type="EMBL" id="PDXQ01000001">
    <property type="protein sequence ID" value="TRZ33893.1"/>
    <property type="molecule type" value="Genomic_DNA"/>
</dbReference>
<accession>A0A2N8PVT7</accession>
<comment type="caution">
    <text evidence="4">The sequence shown here is derived from an EMBL/GenBank/DDBJ whole genome shotgun (WGS) entry which is preliminary data.</text>
</comment>
<sequence length="170" mass="19376">MKYLIVSDNHGDRNILVEIVNRYVDRVDHMFHCGDSELKANDELWEHFTVVTGNCDYDPGYKKEQVVSIGDDVIYMTHGHLSNVRFGLTMLSLQAQEAGANIALFGHIHQAVAELDKNILFVNPGSISQPRGPVRIPSYAIIDSENNEYRIQYYNRAHQPIEELAATFER</sequence>
<dbReference type="RefSeq" id="WP_016180153.1">
    <property type="nucleotide sequence ID" value="NZ_CAAKNX010000018.1"/>
</dbReference>
<evidence type="ECO:0000313" key="7">
    <source>
        <dbReference type="Proteomes" id="UP000288388"/>
    </source>
</evidence>
<evidence type="ECO:0000256" key="2">
    <source>
        <dbReference type="RuleBase" id="RU362039"/>
    </source>
</evidence>
<dbReference type="InterPro" id="IPR029052">
    <property type="entry name" value="Metallo-depent_PP-like"/>
</dbReference>